<evidence type="ECO:0008006" key="2">
    <source>
        <dbReference type="Google" id="ProtNLM"/>
    </source>
</evidence>
<organism evidence="1">
    <name type="scientific">marine sediment metagenome</name>
    <dbReference type="NCBI Taxonomy" id="412755"/>
    <lineage>
        <taxon>unclassified sequences</taxon>
        <taxon>metagenomes</taxon>
        <taxon>ecological metagenomes</taxon>
    </lineage>
</organism>
<accession>A0A0F9D8Z4</accession>
<sequence length="38" mass="4393">MAIKPEKMQNILLPTDFSRNAFHALRYATGLLKNRECT</sequence>
<evidence type="ECO:0000313" key="1">
    <source>
        <dbReference type="EMBL" id="KKL58099.1"/>
    </source>
</evidence>
<reference evidence="1" key="1">
    <citation type="journal article" date="2015" name="Nature">
        <title>Complex archaea that bridge the gap between prokaryotes and eukaryotes.</title>
        <authorList>
            <person name="Spang A."/>
            <person name="Saw J.H."/>
            <person name="Jorgensen S.L."/>
            <person name="Zaremba-Niedzwiedzka K."/>
            <person name="Martijn J."/>
            <person name="Lind A.E."/>
            <person name="van Eijk R."/>
            <person name="Schleper C."/>
            <person name="Guy L."/>
            <person name="Ettema T.J."/>
        </authorList>
    </citation>
    <scope>NUCLEOTIDE SEQUENCE</scope>
</reference>
<dbReference type="Gene3D" id="3.40.50.620">
    <property type="entry name" value="HUPs"/>
    <property type="match status" value="1"/>
</dbReference>
<dbReference type="InterPro" id="IPR014729">
    <property type="entry name" value="Rossmann-like_a/b/a_fold"/>
</dbReference>
<protein>
    <recommendedName>
        <fullName evidence="2">UspA domain-containing protein</fullName>
    </recommendedName>
</protein>
<proteinExistence type="predicted"/>
<comment type="caution">
    <text evidence="1">The sequence shown here is derived from an EMBL/GenBank/DDBJ whole genome shotgun (WGS) entry which is preliminary data.</text>
</comment>
<dbReference type="EMBL" id="LAZR01029941">
    <property type="protein sequence ID" value="KKL58099.1"/>
    <property type="molecule type" value="Genomic_DNA"/>
</dbReference>
<dbReference type="AlphaFoldDB" id="A0A0F9D8Z4"/>
<name>A0A0F9D8Z4_9ZZZZ</name>
<dbReference type="SUPFAM" id="SSF52402">
    <property type="entry name" value="Adenine nucleotide alpha hydrolases-like"/>
    <property type="match status" value="1"/>
</dbReference>
<feature type="non-terminal residue" evidence="1">
    <location>
        <position position="38"/>
    </location>
</feature>
<gene>
    <name evidence="1" type="ORF">LCGC14_2228770</name>
</gene>